<dbReference type="Pfam" id="PF01408">
    <property type="entry name" value="GFO_IDH_MocA"/>
    <property type="match status" value="1"/>
</dbReference>
<organism evidence="3 4">
    <name type="scientific">Gracilibacillus oryzae</name>
    <dbReference type="NCBI Taxonomy" id="1672701"/>
    <lineage>
        <taxon>Bacteria</taxon>
        <taxon>Bacillati</taxon>
        <taxon>Bacillota</taxon>
        <taxon>Bacilli</taxon>
        <taxon>Bacillales</taxon>
        <taxon>Bacillaceae</taxon>
        <taxon>Gracilibacillus</taxon>
    </lineage>
</organism>
<dbReference type="PANTHER" id="PTHR43249">
    <property type="entry name" value="UDP-N-ACETYL-2-AMINO-2-DEOXY-D-GLUCURONATE OXIDASE"/>
    <property type="match status" value="1"/>
</dbReference>
<evidence type="ECO:0000313" key="3">
    <source>
        <dbReference type="EMBL" id="KAB8137630.1"/>
    </source>
</evidence>
<name>A0A7C8KQQ4_9BACI</name>
<evidence type="ECO:0000313" key="4">
    <source>
        <dbReference type="Proteomes" id="UP000480246"/>
    </source>
</evidence>
<dbReference type="PANTHER" id="PTHR43249:SF1">
    <property type="entry name" value="D-GLUCOSIDE 3-DEHYDROGENASE"/>
    <property type="match status" value="1"/>
</dbReference>
<accession>A0A7C8KQQ4</accession>
<dbReference type="SUPFAM" id="SSF55347">
    <property type="entry name" value="Glyceraldehyde-3-phosphate dehydrogenase-like, C-terminal domain"/>
    <property type="match status" value="1"/>
</dbReference>
<dbReference type="Gene3D" id="3.40.50.720">
    <property type="entry name" value="NAD(P)-binding Rossmann-like Domain"/>
    <property type="match status" value="1"/>
</dbReference>
<proteinExistence type="predicted"/>
<protein>
    <submittedName>
        <fullName evidence="3">Gfo/Idh/MocA family oxidoreductase</fullName>
    </submittedName>
</protein>
<dbReference type="RefSeq" id="WP_153402654.1">
    <property type="nucleotide sequence ID" value="NZ_ML762428.1"/>
</dbReference>
<keyword evidence="4" id="KW-1185">Reference proteome</keyword>
<dbReference type="AlphaFoldDB" id="A0A7C8KQQ4"/>
<dbReference type="EMBL" id="WEID01000040">
    <property type="protein sequence ID" value="KAB8137630.1"/>
    <property type="molecule type" value="Genomic_DNA"/>
</dbReference>
<dbReference type="Gene3D" id="3.30.360.10">
    <property type="entry name" value="Dihydrodipicolinate Reductase, domain 2"/>
    <property type="match status" value="1"/>
</dbReference>
<dbReference type="Proteomes" id="UP000480246">
    <property type="component" value="Unassembled WGS sequence"/>
</dbReference>
<gene>
    <name evidence="3" type="ORF">F9U64_08935</name>
</gene>
<dbReference type="SUPFAM" id="SSF51735">
    <property type="entry name" value="NAD(P)-binding Rossmann-fold domains"/>
    <property type="match status" value="1"/>
</dbReference>
<comment type="caution">
    <text evidence="3">The sequence shown here is derived from an EMBL/GenBank/DDBJ whole genome shotgun (WGS) entry which is preliminary data.</text>
</comment>
<feature type="domain" description="Gfo/Idh/MocA-like oxidoreductase N-terminal" evidence="1">
    <location>
        <begin position="3"/>
        <end position="122"/>
    </location>
</feature>
<dbReference type="InterPro" id="IPR000683">
    <property type="entry name" value="Gfo/Idh/MocA-like_OxRdtase_N"/>
</dbReference>
<dbReference type="OrthoDB" id="9815825at2"/>
<evidence type="ECO:0000259" key="2">
    <source>
        <dbReference type="Pfam" id="PF22725"/>
    </source>
</evidence>
<reference evidence="3 4" key="1">
    <citation type="submission" date="2019-10" db="EMBL/GenBank/DDBJ databases">
        <title>Gracilibacillus sp. nov. isolated from rice seeds.</title>
        <authorList>
            <person name="He S."/>
        </authorList>
    </citation>
    <scope>NUCLEOTIDE SEQUENCE [LARGE SCALE GENOMIC DNA]</scope>
    <source>
        <strain evidence="3 4">TD8</strain>
    </source>
</reference>
<sequence length="327" mass="36751">MAIKIGMVGTGWFTKHHLDILSKFEEVEVVGFVGSSKSKAEELASNYPGTRVFGSLEELISDDRPDAVYICVPPMGHGNYEKLLIDEGIPFFVEKPLGKDMETVKEIKNLVEKKDHLTSVGYHFRYSDIIEKWKRYNSEMRTGMVTAGWMGSMPPVYWWRDQNLSGGQFNEQTTHLVDLIRFVYGEVKSVFAQEAQNANAKTDSTISVADVGSFTLTMESGVIVQVANTSVLPDGIGDVGIKAYTDKGIMTWQMQSFEAAFADKKEYFKAQNNPYYEETKVFLEAVRNNDNSTILSPYQDAFHSFKVAMAAEKSIKEGKIITLSDFE</sequence>
<dbReference type="InterPro" id="IPR036291">
    <property type="entry name" value="NAD(P)-bd_dom_sf"/>
</dbReference>
<dbReference type="InterPro" id="IPR052515">
    <property type="entry name" value="Gfo/Idh/MocA_Oxidoreductase"/>
</dbReference>
<feature type="domain" description="GFO/IDH/MocA-like oxidoreductase" evidence="2">
    <location>
        <begin position="147"/>
        <end position="248"/>
    </location>
</feature>
<evidence type="ECO:0000259" key="1">
    <source>
        <dbReference type="Pfam" id="PF01408"/>
    </source>
</evidence>
<dbReference type="GO" id="GO:0000166">
    <property type="term" value="F:nucleotide binding"/>
    <property type="evidence" value="ECO:0007669"/>
    <property type="project" value="InterPro"/>
</dbReference>
<dbReference type="Pfam" id="PF22725">
    <property type="entry name" value="GFO_IDH_MocA_C3"/>
    <property type="match status" value="1"/>
</dbReference>
<dbReference type="InterPro" id="IPR055170">
    <property type="entry name" value="GFO_IDH_MocA-like_dom"/>
</dbReference>